<feature type="compositionally biased region" description="Basic and acidic residues" evidence="1">
    <location>
        <begin position="147"/>
        <end position="156"/>
    </location>
</feature>
<accession>A0A1I8A4W8</accession>
<keyword evidence="2" id="KW-1185">Reference proteome</keyword>
<evidence type="ECO:0000313" key="2">
    <source>
        <dbReference type="Proteomes" id="UP000095287"/>
    </source>
</evidence>
<organism evidence="2 3">
    <name type="scientific">Steinernema glaseri</name>
    <dbReference type="NCBI Taxonomy" id="37863"/>
    <lineage>
        <taxon>Eukaryota</taxon>
        <taxon>Metazoa</taxon>
        <taxon>Ecdysozoa</taxon>
        <taxon>Nematoda</taxon>
        <taxon>Chromadorea</taxon>
        <taxon>Rhabditida</taxon>
        <taxon>Tylenchina</taxon>
        <taxon>Panagrolaimomorpha</taxon>
        <taxon>Strongyloidoidea</taxon>
        <taxon>Steinernematidae</taxon>
        <taxon>Steinernema</taxon>
    </lineage>
</organism>
<evidence type="ECO:0000313" key="3">
    <source>
        <dbReference type="WBParaSite" id="L893_g32611.t2"/>
    </source>
</evidence>
<evidence type="ECO:0000256" key="1">
    <source>
        <dbReference type="SAM" id="MobiDB-lite"/>
    </source>
</evidence>
<feature type="region of interest" description="Disordered" evidence="1">
    <location>
        <begin position="137"/>
        <end position="189"/>
    </location>
</feature>
<name>A0A1I8A4W8_9BILA</name>
<sequence>MCDTIMRAEQPKAGFEAGESCLYIPNGSSLAVSIPFTIPKHGLPHRDNAASVVKRDLRFVIISRARSYNVAFENCNRSRETHNNPKRMDSDYRPKEGLQSLWVPSVNGNRGPMLLLQEKKQRTNIVAVLSGGLLDKQSKGTTAQRGNEGDRPETGSKRSCLSVLIKGGEQESRPAFAQSQTTWDRRRGSSPIRRFPRRFLLQSGAVQRRTIGWRKDQLTCDEDGTWIHFALPHAHLLNCDICTSYSYPRQPRLPDNRQDRTDKEITYKLPVDLILEEEDSFRSDEAPFRYASPALNR</sequence>
<proteinExistence type="predicted"/>
<dbReference type="AlphaFoldDB" id="A0A1I8A4W8"/>
<reference evidence="3" key="1">
    <citation type="submission" date="2016-11" db="UniProtKB">
        <authorList>
            <consortium name="WormBaseParasite"/>
        </authorList>
    </citation>
    <scope>IDENTIFICATION</scope>
</reference>
<dbReference type="WBParaSite" id="L893_g32611.t2">
    <property type="protein sequence ID" value="L893_g32611.t2"/>
    <property type="gene ID" value="L893_g32611"/>
</dbReference>
<protein>
    <submittedName>
        <fullName evidence="3">Miff domain-containing protein</fullName>
    </submittedName>
</protein>
<dbReference type="Proteomes" id="UP000095287">
    <property type="component" value="Unplaced"/>
</dbReference>